<evidence type="ECO:0000313" key="3">
    <source>
        <dbReference type="Proteomes" id="UP000007382"/>
    </source>
</evidence>
<dbReference type="InterPro" id="IPR011613">
    <property type="entry name" value="GH15-like"/>
</dbReference>
<sequence length="675" mass="76459">MARDIPLSNGCLFLSFDLDYQMREVTYPFIGLENQTEGHPLRFGFYYDGRMDWISRSTWDLKMGYEDGSLVTLVEGTNTSRNIVFNSRDAIDFYENLWIRKIHITNIGSNPREIRTFFCPDFHIGGNEVGDTAFFDPSMKIIIHYKRDRYFSFGLMHPDNGPGIRSYATGRKEMEGSEGTWRDAEDGLLSQNPIAQGSVDSAFSTSLDLLPGETKVLYFWMVAATSLIETRLLNQAVLDRHPDQFLERTSHYWNFWTDPEKCSKKKFADDSQSKADPFLEKLRDRKKTNLLILRTHISKNGASAAAIDSDSLELARDSYAYLWPRDGANVALALSRSGHHGLGRRFFEFAGEIIQPEGYFLHKYNMDGTPASSWLPWIREGAVQLPIQEDETGYVLWALKMQFQIDRDFDLITPLYKKMIKPAGLFLRDYRDPGTGLPLASYDLWEERHGTFLHTAAMTWAGLESAAYFSDSFGETVLARSFLKAADEIREGIQKHLWNPDEGYFYRGVEILDGAVLNKDPTPDISSLVLVETGFLDPSSQSDRDQLKLLLQRQENELKINTGIGGYTRYKNDPYYLSQESRNANILGNPWFISTLWMAQGYAALGSTGESGAISKTKELLAWAMEKALPSGVMAEQLNALNGDPISVSPLAWSHAAFLNTVHMAEEYKIIPATA</sequence>
<dbReference type="Gene3D" id="2.70.98.40">
    <property type="entry name" value="Glycoside hydrolase, family 65, N-terminal domain"/>
    <property type="match status" value="1"/>
</dbReference>
<dbReference type="InterPro" id="IPR008928">
    <property type="entry name" value="6-hairpin_glycosidase_sf"/>
</dbReference>
<dbReference type="GO" id="GO:0004553">
    <property type="term" value="F:hydrolase activity, hydrolyzing O-glycosyl compounds"/>
    <property type="evidence" value="ECO:0007669"/>
    <property type="project" value="TreeGrafter"/>
</dbReference>
<evidence type="ECO:0000313" key="2">
    <source>
        <dbReference type="EMBL" id="BAM06458.1"/>
    </source>
</evidence>
<name>I0IMF9_LEPFC</name>
<proteinExistence type="predicted"/>
<dbReference type="HOGENOM" id="CLU_028187_0_0_0"/>
<dbReference type="InterPro" id="IPR037018">
    <property type="entry name" value="GH65_N"/>
</dbReference>
<dbReference type="Gene3D" id="1.50.10.10">
    <property type="match status" value="1"/>
</dbReference>
<dbReference type="GO" id="GO:0005975">
    <property type="term" value="P:carbohydrate metabolic process"/>
    <property type="evidence" value="ECO:0007669"/>
    <property type="project" value="InterPro"/>
</dbReference>
<keyword evidence="3" id="KW-1185">Reference proteome</keyword>
<reference evidence="2 3" key="1">
    <citation type="journal article" date="2012" name="J. Bacteriol.">
        <title>Complete Genome Sequence of Leptospirillum ferrooxidans Strain C2-3, Isolated from a Fresh Volcanic Ash Deposit on the Island of Miyake, Japan.</title>
        <authorList>
            <person name="Fujimura R."/>
            <person name="Sato Y."/>
            <person name="Nishizawa T."/>
            <person name="Oshima K."/>
            <person name="Kim S.-W."/>
            <person name="Hattori M."/>
            <person name="Kamijo T."/>
            <person name="Ohta H."/>
        </authorList>
    </citation>
    <scope>NUCLEOTIDE SEQUENCE [LARGE SCALE GENOMIC DNA]</scope>
    <source>
        <strain evidence="2 3">C2-3</strain>
    </source>
</reference>
<protein>
    <submittedName>
        <fullName evidence="2">Putative glycoside hydrolase, family 15</fullName>
    </submittedName>
</protein>
<dbReference type="InterPro" id="IPR012341">
    <property type="entry name" value="6hp_glycosidase-like_sf"/>
</dbReference>
<feature type="domain" description="GH15-like" evidence="1">
    <location>
        <begin position="311"/>
        <end position="662"/>
    </location>
</feature>
<dbReference type="SUPFAM" id="SSF48208">
    <property type="entry name" value="Six-hairpin glycosidases"/>
    <property type="match status" value="1"/>
</dbReference>
<dbReference type="STRING" id="1162668.LFE_0743"/>
<dbReference type="EMBL" id="AP012342">
    <property type="protein sequence ID" value="BAM06458.1"/>
    <property type="molecule type" value="Genomic_DNA"/>
</dbReference>
<dbReference type="Pfam" id="PF00723">
    <property type="entry name" value="Glyco_hydro_15"/>
    <property type="match status" value="1"/>
</dbReference>
<dbReference type="PANTHER" id="PTHR31616:SF13">
    <property type="entry name" value="GLUCAN 1,4-ALPHA-GLUCOSIDASE"/>
    <property type="match status" value="1"/>
</dbReference>
<reference evidence="3" key="2">
    <citation type="submission" date="2012-03" db="EMBL/GenBank/DDBJ databases">
        <title>The complete genome sequence of the pioneer microbe on fresh volcanic deposit, Leptospirillum ferrooxidans strain C2-3.</title>
        <authorList>
            <person name="Fujimura R."/>
            <person name="Sato Y."/>
            <person name="Nishizawa T."/>
            <person name="Nanba K."/>
            <person name="Oshima K."/>
            <person name="Hattori M."/>
            <person name="Kamijo T."/>
            <person name="Ohta H."/>
        </authorList>
    </citation>
    <scope>NUCLEOTIDE SEQUENCE [LARGE SCALE GENOMIC DNA]</scope>
    <source>
        <strain evidence="3">C2-3</strain>
    </source>
</reference>
<dbReference type="OrthoDB" id="3902805at2"/>
<dbReference type="eggNOG" id="COG3387">
    <property type="taxonomic scope" value="Bacteria"/>
</dbReference>
<dbReference type="AlphaFoldDB" id="I0IMF9"/>
<keyword evidence="2" id="KW-0378">Hydrolase</keyword>
<accession>I0IMF9</accession>
<evidence type="ECO:0000259" key="1">
    <source>
        <dbReference type="Pfam" id="PF00723"/>
    </source>
</evidence>
<dbReference type="Proteomes" id="UP000007382">
    <property type="component" value="Chromosome"/>
</dbReference>
<dbReference type="PATRIC" id="fig|1162668.3.peg.874"/>
<gene>
    <name evidence="2" type="ordered locus">LFE_0743</name>
</gene>
<dbReference type="RefSeq" id="WP_014448950.1">
    <property type="nucleotide sequence ID" value="NC_017094.1"/>
</dbReference>
<dbReference type="KEGG" id="lfc:LFE_0743"/>
<organism evidence="2 3">
    <name type="scientific">Leptospirillum ferrooxidans (strain C2-3)</name>
    <dbReference type="NCBI Taxonomy" id="1162668"/>
    <lineage>
        <taxon>Bacteria</taxon>
        <taxon>Pseudomonadati</taxon>
        <taxon>Nitrospirota</taxon>
        <taxon>Nitrospiria</taxon>
        <taxon>Nitrospirales</taxon>
        <taxon>Nitrospiraceae</taxon>
        <taxon>Leptospirillum</taxon>
    </lineage>
</organism>
<dbReference type="PANTHER" id="PTHR31616">
    <property type="entry name" value="TREHALASE"/>
    <property type="match status" value="1"/>
</dbReference>